<dbReference type="PANTHER" id="PTHR42942">
    <property type="entry name" value="6-O-METHYLGUANINE DNA METHYLTRANSFERASE"/>
    <property type="match status" value="1"/>
</dbReference>
<gene>
    <name evidence="4" type="ORF">J2S57_001185</name>
</gene>
<keyword evidence="1" id="KW-0227">DNA damage</keyword>
<feature type="compositionally biased region" description="Basic and acidic residues" evidence="2">
    <location>
        <begin position="102"/>
        <end position="118"/>
    </location>
</feature>
<reference evidence="4 5" key="1">
    <citation type="submission" date="2023-07" db="EMBL/GenBank/DDBJ databases">
        <title>Sequencing the genomes of 1000 actinobacteria strains.</title>
        <authorList>
            <person name="Klenk H.-P."/>
        </authorList>
    </citation>
    <scope>NUCLEOTIDE SEQUENCE [LARGE SCALE GENOMIC DNA]</scope>
    <source>
        <strain evidence="4 5">DSM 44388</strain>
    </source>
</reference>
<dbReference type="Proteomes" id="UP001235712">
    <property type="component" value="Unassembled WGS sequence"/>
</dbReference>
<keyword evidence="5" id="KW-1185">Reference proteome</keyword>
<comment type="caution">
    <text evidence="4">The sequence shown here is derived from an EMBL/GenBank/DDBJ whole genome shotgun (WGS) entry which is preliminary data.</text>
</comment>
<evidence type="ECO:0000313" key="5">
    <source>
        <dbReference type="Proteomes" id="UP001235712"/>
    </source>
</evidence>
<dbReference type="RefSeq" id="WP_307239210.1">
    <property type="nucleotide sequence ID" value="NZ_JAUSQZ010000001.1"/>
</dbReference>
<dbReference type="InterPro" id="IPR014048">
    <property type="entry name" value="MethylDNA_cys_MeTrfase_DNA-bd"/>
</dbReference>
<dbReference type="InterPro" id="IPR052520">
    <property type="entry name" value="ATL_DNA_repair"/>
</dbReference>
<dbReference type="Pfam" id="PF01035">
    <property type="entry name" value="DNA_binding_1"/>
    <property type="match status" value="1"/>
</dbReference>
<evidence type="ECO:0000256" key="2">
    <source>
        <dbReference type="SAM" id="MobiDB-lite"/>
    </source>
</evidence>
<evidence type="ECO:0000259" key="3">
    <source>
        <dbReference type="Pfam" id="PF01035"/>
    </source>
</evidence>
<feature type="region of interest" description="Disordered" evidence="2">
    <location>
        <begin position="1"/>
        <end position="20"/>
    </location>
</feature>
<evidence type="ECO:0000256" key="1">
    <source>
        <dbReference type="ARBA" id="ARBA00022763"/>
    </source>
</evidence>
<name>A0ABT9NYQ7_9ACTN</name>
<dbReference type="PANTHER" id="PTHR42942:SF1">
    <property type="entry name" value="ALKYLTRANSFERASE-LIKE PROTEIN 1"/>
    <property type="match status" value="1"/>
</dbReference>
<dbReference type="CDD" id="cd06445">
    <property type="entry name" value="ATase"/>
    <property type="match status" value="1"/>
</dbReference>
<sequence length="118" mass="12519">MASAQDAVTGDEDESTSSTAETYVADVLDVVNAIPPGQVLTYGDVAALVGHGGPRQVGKVMSQWGSLVPWWRVLRAGGLPPTGHEARALRAYAQEGTPLRPGGERVDLRRARWDPDVG</sequence>
<dbReference type="InterPro" id="IPR036388">
    <property type="entry name" value="WH-like_DNA-bd_sf"/>
</dbReference>
<protein>
    <submittedName>
        <fullName evidence="4">Alkylated DNA nucleotide flippase Atl1</fullName>
    </submittedName>
</protein>
<dbReference type="SUPFAM" id="SSF46767">
    <property type="entry name" value="Methylated DNA-protein cysteine methyltransferase, C-terminal domain"/>
    <property type="match status" value="1"/>
</dbReference>
<evidence type="ECO:0000313" key="4">
    <source>
        <dbReference type="EMBL" id="MDP9825436.1"/>
    </source>
</evidence>
<accession>A0ABT9NYQ7</accession>
<proteinExistence type="predicted"/>
<dbReference type="Gene3D" id="1.10.10.10">
    <property type="entry name" value="Winged helix-like DNA-binding domain superfamily/Winged helix DNA-binding domain"/>
    <property type="match status" value="1"/>
</dbReference>
<dbReference type="InterPro" id="IPR036217">
    <property type="entry name" value="MethylDNA_cys_MeTrfase_DNAb"/>
</dbReference>
<feature type="region of interest" description="Disordered" evidence="2">
    <location>
        <begin position="95"/>
        <end position="118"/>
    </location>
</feature>
<dbReference type="EMBL" id="JAUSQZ010000001">
    <property type="protein sequence ID" value="MDP9825436.1"/>
    <property type="molecule type" value="Genomic_DNA"/>
</dbReference>
<organism evidence="4 5">
    <name type="scientific">Kineosporia succinea</name>
    <dbReference type="NCBI Taxonomy" id="84632"/>
    <lineage>
        <taxon>Bacteria</taxon>
        <taxon>Bacillati</taxon>
        <taxon>Actinomycetota</taxon>
        <taxon>Actinomycetes</taxon>
        <taxon>Kineosporiales</taxon>
        <taxon>Kineosporiaceae</taxon>
        <taxon>Kineosporia</taxon>
    </lineage>
</organism>
<feature type="domain" description="Methylated-DNA-[protein]-cysteine S-methyltransferase DNA binding" evidence="3">
    <location>
        <begin position="25"/>
        <end position="79"/>
    </location>
</feature>